<dbReference type="InterPro" id="IPR027417">
    <property type="entry name" value="P-loop_NTPase"/>
</dbReference>
<dbReference type="PROSITE" id="PS00211">
    <property type="entry name" value="ABC_TRANSPORTER_1"/>
    <property type="match status" value="1"/>
</dbReference>
<evidence type="ECO:0000256" key="1">
    <source>
        <dbReference type="ARBA" id="ARBA00004141"/>
    </source>
</evidence>
<dbReference type="PANTHER" id="PTHR19229">
    <property type="entry name" value="ATP-BINDING CASSETTE TRANSPORTER SUBFAMILY A ABCA"/>
    <property type="match status" value="1"/>
</dbReference>
<evidence type="ECO:0000313" key="12">
    <source>
        <dbReference type="WBParaSite" id="Pan_g18975.t1"/>
    </source>
</evidence>
<keyword evidence="6" id="KW-0067">ATP-binding</keyword>
<dbReference type="SUPFAM" id="SSF52540">
    <property type="entry name" value="P-loop containing nucleoside triphosphate hydrolases"/>
    <property type="match status" value="2"/>
</dbReference>
<feature type="transmembrane region" description="Helical" evidence="9">
    <location>
        <begin position="757"/>
        <end position="777"/>
    </location>
</feature>
<feature type="transmembrane region" description="Helical" evidence="9">
    <location>
        <begin position="24"/>
        <end position="45"/>
    </location>
</feature>
<feature type="transmembrane region" description="Helical" evidence="9">
    <location>
        <begin position="1776"/>
        <end position="1798"/>
    </location>
</feature>
<evidence type="ECO:0000256" key="4">
    <source>
        <dbReference type="ARBA" id="ARBA00022737"/>
    </source>
</evidence>
<dbReference type="FunFam" id="3.40.50.300:FF:002470">
    <property type="entry name" value="ABC transporter, putative"/>
    <property type="match status" value="1"/>
</dbReference>
<dbReference type="GO" id="GO:0016020">
    <property type="term" value="C:membrane"/>
    <property type="evidence" value="ECO:0007669"/>
    <property type="project" value="UniProtKB-SubCell"/>
</dbReference>
<organism evidence="11 12">
    <name type="scientific">Panagrellus redivivus</name>
    <name type="common">Microworm</name>
    <dbReference type="NCBI Taxonomy" id="6233"/>
    <lineage>
        <taxon>Eukaryota</taxon>
        <taxon>Metazoa</taxon>
        <taxon>Ecdysozoa</taxon>
        <taxon>Nematoda</taxon>
        <taxon>Chromadorea</taxon>
        <taxon>Rhabditida</taxon>
        <taxon>Tylenchina</taxon>
        <taxon>Panagrolaimomorpha</taxon>
        <taxon>Panagrolaimoidea</taxon>
        <taxon>Panagrolaimidae</taxon>
        <taxon>Panagrellus</taxon>
    </lineage>
</organism>
<dbReference type="FunFam" id="3.40.50.300:FF:000298">
    <property type="entry name" value="ATP-binding cassette sub-family A member 12"/>
    <property type="match status" value="1"/>
</dbReference>
<dbReference type="PROSITE" id="PS50893">
    <property type="entry name" value="ABC_TRANSPORTER_2"/>
    <property type="match status" value="2"/>
</dbReference>
<name>A0A7E4VBK1_PANRE</name>
<dbReference type="Pfam" id="PF23321">
    <property type="entry name" value="R1_ABCA1"/>
    <property type="match status" value="1"/>
</dbReference>
<dbReference type="GO" id="GO:0016887">
    <property type="term" value="F:ATP hydrolysis activity"/>
    <property type="evidence" value="ECO:0007669"/>
    <property type="project" value="InterPro"/>
</dbReference>
<evidence type="ECO:0000313" key="11">
    <source>
        <dbReference type="Proteomes" id="UP000492821"/>
    </source>
</evidence>
<dbReference type="InterPro" id="IPR003593">
    <property type="entry name" value="AAA+_ATPase"/>
</dbReference>
<evidence type="ECO:0000256" key="3">
    <source>
        <dbReference type="ARBA" id="ARBA00022692"/>
    </source>
</evidence>
<evidence type="ECO:0000256" key="8">
    <source>
        <dbReference type="ARBA" id="ARBA00023136"/>
    </source>
</evidence>
<feature type="transmembrane region" description="Helical" evidence="9">
    <location>
        <begin position="831"/>
        <end position="852"/>
    </location>
</feature>
<dbReference type="InterPro" id="IPR017871">
    <property type="entry name" value="ABC_transporter-like_CS"/>
</dbReference>
<dbReference type="InterPro" id="IPR026082">
    <property type="entry name" value="ABCA"/>
</dbReference>
<protein>
    <submittedName>
        <fullName evidence="12">ABC transporter domain-containing protein</fullName>
    </submittedName>
</protein>
<evidence type="ECO:0000259" key="10">
    <source>
        <dbReference type="PROSITE" id="PS50893"/>
    </source>
</evidence>
<dbReference type="InterPro" id="IPR003439">
    <property type="entry name" value="ABC_transporter-like_ATP-bd"/>
</dbReference>
<keyword evidence="4" id="KW-0677">Repeat</keyword>
<dbReference type="GO" id="GO:0005524">
    <property type="term" value="F:ATP binding"/>
    <property type="evidence" value="ECO:0007669"/>
    <property type="project" value="UniProtKB-KW"/>
</dbReference>
<keyword evidence="11" id="KW-1185">Reference proteome</keyword>
<feature type="transmembrane region" description="Helical" evidence="9">
    <location>
        <begin position="1663"/>
        <end position="1686"/>
    </location>
</feature>
<keyword evidence="2" id="KW-0813">Transport</keyword>
<sequence length="2276" mass="254939">MISLWKQFWLLLWKSYIIKKKQKIWLLLEITIPTLLFALLVIILTCNFDVLSSTCHYDAKAFPSAGVLPFLHSIFCSLSNNCQGSPTTSDDTYTINEPRDNESIVIGLVRWLVSVTKIIGGDPDGWNAIFNELAEVIHVVATVGPGSFGTLAIPLATFFPSHDAMIKMAYRDLNFPKSDAQMLNNVSVKPGFFLHAYEAYQEYNKDHSSYMLERLFNDDINFFCNATILEDSFTDENGEIEKLKLCDRVKYRDLLPLLIQLDVDRDKVAKATVSSFVEQLGQTTLGAELVASRGEKIKGAFNEVVERLPPFDFTPLFGSTDDLLNAIFCGDFYAALNHNTGTPKQEVNSMLDDFQNRVRQFIMKLTPGQTHDDHGVVKCGDLIVKKSNACEILDVFALSGQGGVKTAFNGYILVTPDTPLSRELVHRLEEPLRKLSYFKDLIFDFTQIASPLQDAIAKSDLNRAAQVIEAFLPSGPGSNGTATLSWALKHLFANSKDPNSAFEALKTLSTKFLGLADCFRYDRFVFVQNETELELQAMCLSNFDLYFTGIVLPETDAVDNSTRPSDYVEFKIRHQHKLVDSTDYLIDRPTRYINRDDPFTDLKYLTWGFSFLQEAIERNLIEMYTNTSIDSGIYSQQEPYPCVQQTWFNVTVFLSLFLILSWMIPSALLVKSIVWEKEMRLKEMMRIMGLGDMIHWVAWATQNFINNMVAIIIIACLLKYGKVLANTDISLIFLLLITFSIACIAQCLLLTTFFSRANIATAVSALLFFLFFVPFQLSMKARSVLFTTFTLVFPQTAVGYGITMIANADGVGTASWEMIDDISMDAFGINYLKIILALVIDTVIYVVLAWYISAVFPGTYGVPQPWNFFMKRTYWLNTVDETIMQGGDRSRNYAVVGGNTSENGEISDTVETEPELPLAVDIVDMEKKYGSHKALKKLSVKFYESQITCLLGHNGAGKTTTISILSGLFPPSSGTAWVYGHDIRTSMNTIRDNLGVCPQHNVLFDMMTVEEQLRFFGALKGISISELDAEMEEILFDIGLQHKRDFRASELSGGMKRKLCIGIALIGGSKLIILDEPTAGIDAHARRSIWQLLLKHKKDRTMILTTHHLDEADVLADRVVIVADGKLRAAGSTLFLKKRFGNGYQLTIARTMNSKPSDTDSIHYSSSPASRDEICAIIKRHSAGQGTLVDDLGTEIHFKLPLDMPAISMKDLFAELEDRKTELELDSFGVSAPTLQQVFISTAAEPEQPVPEKPKSCWERVKESRFYQWFMRRYNVNTTSTNGINSSSAENLAREELSRHESDFTHPAVRYVDSDFALNLHHAAALFVKRWHNSRRSLLQLFCLLICPVLLFLCAELYSRLQRHLSTLSYEVSEDPLYLTPVNYGNGTQVYFAVWNRNHTESLDALTSMMAPPGIGCRCMTDIDLYNNTFDQCVQGYAHGGLNIDDDDPSKIPFNVPQRCGCTTSGWNCTLDDYPLKQLQNFTLNTTDFVWDLNYRNITQFRLMTSENTTKNRDVMLGGFTFGHENVQALNLFDVSHSVIGFQAILKSLNSSTALWKLDWRTPTAHVNWSTVTDPFAPKNLTVTNFVADSLPRLDTAENNKIWFNNKAWASLPINTNSYHNSLLRALATDTAPETIGIMAINHPMNETVEGAVGDSQQLQKTIIFRVVIMVLVLSFLPASTCILLVEERISYSRHLQSVFGVSPWMYWVTNFVYDYVIMMFCSFLVIGVYVLIEVPVFTYSMNAFFGSIMLFAIYHACALPFVYVLQLAFGVPAVAYALIGIGLFFIGVVSSMTIILLENLISADETLVRAHSICSIVFLVLPQYNLGIAVSRLNFVYGVYQTAEKYLDSIGRHDMLSEVPLPDITEWQYMGKHLVALFIGAIAFTCILMAMEYHQILLKFYQKRERALTSKLLAEHELSEKQLDEDVEREQITVEEIENVDDYGLVVRHLAKAYNNEFLAVKGLSFAARKGECFGLLGVNGAGKTTTFSMLTGRLPIGGGDAFIRGNSVGTGGFSSFRLLGYCPQFDALNLRLTAREQLAFFARIRGIRECDIPKTVDWAIAKMHLNAYATKVSGAYSGGNKRKLSAAIALVADPPVVLLDEPSAGMDVASQSFMWQLILQLRRSDRTVILTSHSMEECEAVCSRTAIMVDGQFKCLGSIQHLKQRFGQGYTLTVKLAPTGNGETAKHFVLKHVPGSSFASQHCQTMFFRIDSDKCNLSTAFDGIARLHEAVPVEDYALSQTTLDDVFVTFAAAAVEPSPTSADEVIGEAMMPLN</sequence>
<evidence type="ECO:0000256" key="9">
    <source>
        <dbReference type="SAM" id="Phobius"/>
    </source>
</evidence>
<feature type="transmembrane region" description="Helical" evidence="9">
    <location>
        <begin position="1807"/>
        <end position="1825"/>
    </location>
</feature>
<dbReference type="Gene3D" id="3.40.50.300">
    <property type="entry name" value="P-loop containing nucleotide triphosphate hydrolases"/>
    <property type="match status" value="2"/>
</dbReference>
<feature type="domain" description="ABC transporter" evidence="10">
    <location>
        <begin position="920"/>
        <end position="1149"/>
    </location>
</feature>
<feature type="transmembrane region" description="Helical" evidence="9">
    <location>
        <begin position="1745"/>
        <end position="1770"/>
    </location>
</feature>
<dbReference type="SMART" id="SM00382">
    <property type="entry name" value="AAA"/>
    <property type="match status" value="2"/>
</dbReference>
<keyword evidence="8 9" id="KW-0472">Membrane</keyword>
<evidence type="ECO:0000256" key="2">
    <source>
        <dbReference type="ARBA" id="ARBA00022448"/>
    </source>
</evidence>
<dbReference type="Pfam" id="PF12698">
    <property type="entry name" value="ABC2_membrane_3"/>
    <property type="match status" value="2"/>
</dbReference>
<feature type="domain" description="ABC transporter" evidence="10">
    <location>
        <begin position="1946"/>
        <end position="2177"/>
    </location>
</feature>
<accession>A0A7E4VBK1</accession>
<feature type="transmembrane region" description="Helical" evidence="9">
    <location>
        <begin position="1875"/>
        <end position="1895"/>
    </location>
</feature>
<evidence type="ECO:0000256" key="5">
    <source>
        <dbReference type="ARBA" id="ARBA00022741"/>
    </source>
</evidence>
<proteinExistence type="predicted"/>
<dbReference type="GO" id="GO:0140359">
    <property type="term" value="F:ABC-type transporter activity"/>
    <property type="evidence" value="ECO:0007669"/>
    <property type="project" value="InterPro"/>
</dbReference>
<dbReference type="PANTHER" id="PTHR19229:SF250">
    <property type="entry name" value="ABC TRANSPORTER DOMAIN-CONTAINING PROTEIN-RELATED"/>
    <property type="match status" value="1"/>
</dbReference>
<dbReference type="Pfam" id="PF00005">
    <property type="entry name" value="ABC_tran"/>
    <property type="match status" value="2"/>
</dbReference>
<comment type="subcellular location">
    <subcellularLocation>
        <location evidence="1">Membrane</location>
        <topology evidence="1">Multi-pass membrane protein</topology>
    </subcellularLocation>
</comment>
<dbReference type="Proteomes" id="UP000492821">
    <property type="component" value="Unassembled WGS sequence"/>
</dbReference>
<dbReference type="CDD" id="cd03263">
    <property type="entry name" value="ABC_subfamily_A"/>
    <property type="match status" value="2"/>
</dbReference>
<evidence type="ECO:0000256" key="7">
    <source>
        <dbReference type="ARBA" id="ARBA00022989"/>
    </source>
</evidence>
<feature type="transmembrane region" description="Helical" evidence="9">
    <location>
        <begin position="732"/>
        <end position="750"/>
    </location>
</feature>
<reference evidence="12" key="2">
    <citation type="submission" date="2020-10" db="UniProtKB">
        <authorList>
            <consortium name="WormBaseParasite"/>
        </authorList>
    </citation>
    <scope>IDENTIFICATION</scope>
</reference>
<feature type="transmembrane region" description="Helical" evidence="9">
    <location>
        <begin position="696"/>
        <end position="720"/>
    </location>
</feature>
<dbReference type="InterPro" id="IPR056264">
    <property type="entry name" value="R2_ABCA1-4-like"/>
</dbReference>
<evidence type="ECO:0000256" key="6">
    <source>
        <dbReference type="ARBA" id="ARBA00022840"/>
    </source>
</evidence>
<keyword evidence="3 9" id="KW-0812">Transmembrane</keyword>
<keyword evidence="7 9" id="KW-1133">Transmembrane helix</keyword>
<feature type="transmembrane region" description="Helical" evidence="9">
    <location>
        <begin position="1706"/>
        <end position="1733"/>
    </location>
</feature>
<dbReference type="InterPro" id="IPR013525">
    <property type="entry name" value="ABC2_TM"/>
</dbReference>
<reference evidence="11" key="1">
    <citation type="journal article" date="2013" name="Genetics">
        <title>The draft genome and transcriptome of Panagrellus redivivus are shaped by the harsh demands of a free-living lifestyle.</title>
        <authorList>
            <person name="Srinivasan J."/>
            <person name="Dillman A.R."/>
            <person name="Macchietto M.G."/>
            <person name="Heikkinen L."/>
            <person name="Lakso M."/>
            <person name="Fracchia K.M."/>
            <person name="Antoshechkin I."/>
            <person name="Mortazavi A."/>
            <person name="Wong G."/>
            <person name="Sternberg P.W."/>
        </authorList>
    </citation>
    <scope>NUCLEOTIDE SEQUENCE [LARGE SCALE GENOMIC DNA]</scope>
    <source>
        <strain evidence="11">MT8872</strain>
    </source>
</reference>
<feature type="transmembrane region" description="Helical" evidence="9">
    <location>
        <begin position="647"/>
        <end position="675"/>
    </location>
</feature>
<keyword evidence="5" id="KW-0547">Nucleotide-binding</keyword>
<dbReference type="WBParaSite" id="Pan_g18975.t1">
    <property type="protein sequence ID" value="Pan_g18975.t1"/>
    <property type="gene ID" value="Pan_g18975"/>
</dbReference>
<dbReference type="GO" id="GO:0005319">
    <property type="term" value="F:lipid transporter activity"/>
    <property type="evidence" value="ECO:0007669"/>
    <property type="project" value="TreeGrafter"/>
</dbReference>